<dbReference type="AlphaFoldDB" id="A0A0A8YZV8"/>
<feature type="region of interest" description="Disordered" evidence="1">
    <location>
        <begin position="20"/>
        <end position="43"/>
    </location>
</feature>
<protein>
    <submittedName>
        <fullName evidence="2">Uncharacterized protein</fullName>
    </submittedName>
</protein>
<name>A0A0A8YZV8_ARUDO</name>
<reference evidence="2" key="2">
    <citation type="journal article" date="2015" name="Data Brief">
        <title>Shoot transcriptome of the giant reed, Arundo donax.</title>
        <authorList>
            <person name="Barrero R.A."/>
            <person name="Guerrero F.D."/>
            <person name="Moolhuijzen P."/>
            <person name="Goolsby J.A."/>
            <person name="Tidwell J."/>
            <person name="Bellgard S.E."/>
            <person name="Bellgard M.I."/>
        </authorList>
    </citation>
    <scope>NUCLEOTIDE SEQUENCE</scope>
    <source>
        <tissue evidence="2">Shoot tissue taken approximately 20 cm above the soil surface</tissue>
    </source>
</reference>
<sequence length="43" mass="4870">MEEVRSPAARRTTQIGHLSCLIRAQGDSSGARQQRPRRLMGQY</sequence>
<evidence type="ECO:0000313" key="2">
    <source>
        <dbReference type="EMBL" id="JAD30040.1"/>
    </source>
</evidence>
<reference evidence="2" key="1">
    <citation type="submission" date="2014-09" db="EMBL/GenBank/DDBJ databases">
        <authorList>
            <person name="Magalhaes I.L.F."/>
            <person name="Oliveira U."/>
            <person name="Santos F.R."/>
            <person name="Vidigal T.H.D.A."/>
            <person name="Brescovit A.D."/>
            <person name="Santos A.J."/>
        </authorList>
    </citation>
    <scope>NUCLEOTIDE SEQUENCE</scope>
    <source>
        <tissue evidence="2">Shoot tissue taken approximately 20 cm above the soil surface</tissue>
    </source>
</reference>
<dbReference type="EMBL" id="GBRH01267855">
    <property type="protein sequence ID" value="JAD30040.1"/>
    <property type="molecule type" value="Transcribed_RNA"/>
</dbReference>
<feature type="compositionally biased region" description="Basic residues" evidence="1">
    <location>
        <begin position="34"/>
        <end position="43"/>
    </location>
</feature>
<evidence type="ECO:0000256" key="1">
    <source>
        <dbReference type="SAM" id="MobiDB-lite"/>
    </source>
</evidence>
<accession>A0A0A8YZV8</accession>
<organism evidence="2">
    <name type="scientific">Arundo donax</name>
    <name type="common">Giant reed</name>
    <name type="synonym">Donax arundinaceus</name>
    <dbReference type="NCBI Taxonomy" id="35708"/>
    <lineage>
        <taxon>Eukaryota</taxon>
        <taxon>Viridiplantae</taxon>
        <taxon>Streptophyta</taxon>
        <taxon>Embryophyta</taxon>
        <taxon>Tracheophyta</taxon>
        <taxon>Spermatophyta</taxon>
        <taxon>Magnoliopsida</taxon>
        <taxon>Liliopsida</taxon>
        <taxon>Poales</taxon>
        <taxon>Poaceae</taxon>
        <taxon>PACMAD clade</taxon>
        <taxon>Arundinoideae</taxon>
        <taxon>Arundineae</taxon>
        <taxon>Arundo</taxon>
    </lineage>
</organism>
<proteinExistence type="predicted"/>